<feature type="region of interest" description="Disordered" evidence="2">
    <location>
        <begin position="239"/>
        <end position="274"/>
    </location>
</feature>
<evidence type="ECO:0000256" key="3">
    <source>
        <dbReference type="SAM" id="Phobius"/>
    </source>
</evidence>
<sequence length="673" mass="72671">IDEGSHSRSVSPNKRISTSGAASPTKARSRPGSAIFPSHTGVLPSYTGRNGYPGNVSPTYTGNFNASSNTRRERSGSAASNSSPPRGDYRDIDPPIFSSTSGAIKEPRLLPLPPDVFSPQNTGSFTPQATGNFTPQATGTGPFAGIFAPQPAYGVFDPTAAPFDPAATALNPNATPFDPQFIATSPFESSSSGVHVNQRPLPLPPHQGQYYQPHLVSPGGSGGDVMYSVSPTQVGAEEIGHESAAESGYESTSISGYDTARDTGADTETEQGSVSGYDTALEDTHSILTFTSDPLPTPRAFVPAEDEEELSMEALLAAQPTDAVNGVGAEAWELELGETVKRVGRVTGRTKARTRAKAKGKDSVRGVEGLFEPYPNTAVQENGQAKPIIQEREISDAELLDLVGGATASSNEQESARPADEEEEERERQAKEAKRIAEWEHARDIALEEERVREVARVVALKQEEERVKRVEEERVALEALELAETKAREQAKREADQADRDAREAALEAQELALTSSINETRKAAESLRVRVEEVEKRLHEMEVQIQQDRERKAIEDAERERAERELRQSAGWPATMDPREILRRVLAGVVVPVLGSRTPSVLTAFLAASPSAATTNSASRDHRYRTWRRQTYSPTNGGYLMLVGIGVCAVVLKVLAKRALSVGVARRVGRG</sequence>
<evidence type="ECO:0000256" key="2">
    <source>
        <dbReference type="SAM" id="MobiDB-lite"/>
    </source>
</evidence>
<keyword evidence="5" id="KW-1185">Reference proteome</keyword>
<feature type="coiled-coil region" evidence="1">
    <location>
        <begin position="461"/>
        <end position="569"/>
    </location>
</feature>
<keyword evidence="3" id="KW-0812">Transmembrane</keyword>
<protein>
    <submittedName>
        <fullName evidence="4">Uncharacterized protein</fullName>
    </submittedName>
</protein>
<name>A0A5C3LI79_9AGAR</name>
<dbReference type="OrthoDB" id="2425321at2759"/>
<dbReference type="AlphaFoldDB" id="A0A5C3LI79"/>
<keyword evidence="3" id="KW-0472">Membrane</keyword>
<feature type="non-terminal residue" evidence="4">
    <location>
        <position position="1"/>
    </location>
</feature>
<gene>
    <name evidence="4" type="ORF">BDQ12DRAFT_728628</name>
</gene>
<evidence type="ECO:0000256" key="1">
    <source>
        <dbReference type="SAM" id="Coils"/>
    </source>
</evidence>
<evidence type="ECO:0000313" key="4">
    <source>
        <dbReference type="EMBL" id="TFK32490.1"/>
    </source>
</evidence>
<dbReference type="EMBL" id="ML213673">
    <property type="protein sequence ID" value="TFK32490.1"/>
    <property type="molecule type" value="Genomic_DNA"/>
</dbReference>
<organism evidence="4 5">
    <name type="scientific">Crucibulum laeve</name>
    <dbReference type="NCBI Taxonomy" id="68775"/>
    <lineage>
        <taxon>Eukaryota</taxon>
        <taxon>Fungi</taxon>
        <taxon>Dikarya</taxon>
        <taxon>Basidiomycota</taxon>
        <taxon>Agaricomycotina</taxon>
        <taxon>Agaricomycetes</taxon>
        <taxon>Agaricomycetidae</taxon>
        <taxon>Agaricales</taxon>
        <taxon>Agaricineae</taxon>
        <taxon>Nidulariaceae</taxon>
        <taxon>Crucibulum</taxon>
    </lineage>
</organism>
<feature type="transmembrane region" description="Helical" evidence="3">
    <location>
        <begin position="640"/>
        <end position="658"/>
    </location>
</feature>
<keyword evidence="1" id="KW-0175">Coiled coil</keyword>
<dbReference type="Proteomes" id="UP000308652">
    <property type="component" value="Unassembled WGS sequence"/>
</dbReference>
<reference evidence="4 5" key="1">
    <citation type="journal article" date="2019" name="Nat. Ecol. Evol.">
        <title>Megaphylogeny resolves global patterns of mushroom evolution.</title>
        <authorList>
            <person name="Varga T."/>
            <person name="Krizsan K."/>
            <person name="Foldi C."/>
            <person name="Dima B."/>
            <person name="Sanchez-Garcia M."/>
            <person name="Sanchez-Ramirez S."/>
            <person name="Szollosi G.J."/>
            <person name="Szarkandi J.G."/>
            <person name="Papp V."/>
            <person name="Albert L."/>
            <person name="Andreopoulos W."/>
            <person name="Angelini C."/>
            <person name="Antonin V."/>
            <person name="Barry K.W."/>
            <person name="Bougher N.L."/>
            <person name="Buchanan P."/>
            <person name="Buyck B."/>
            <person name="Bense V."/>
            <person name="Catcheside P."/>
            <person name="Chovatia M."/>
            <person name="Cooper J."/>
            <person name="Damon W."/>
            <person name="Desjardin D."/>
            <person name="Finy P."/>
            <person name="Geml J."/>
            <person name="Haridas S."/>
            <person name="Hughes K."/>
            <person name="Justo A."/>
            <person name="Karasinski D."/>
            <person name="Kautmanova I."/>
            <person name="Kiss B."/>
            <person name="Kocsube S."/>
            <person name="Kotiranta H."/>
            <person name="LaButti K.M."/>
            <person name="Lechner B.E."/>
            <person name="Liimatainen K."/>
            <person name="Lipzen A."/>
            <person name="Lukacs Z."/>
            <person name="Mihaltcheva S."/>
            <person name="Morgado L.N."/>
            <person name="Niskanen T."/>
            <person name="Noordeloos M.E."/>
            <person name="Ohm R.A."/>
            <person name="Ortiz-Santana B."/>
            <person name="Ovrebo C."/>
            <person name="Racz N."/>
            <person name="Riley R."/>
            <person name="Savchenko A."/>
            <person name="Shiryaev A."/>
            <person name="Soop K."/>
            <person name="Spirin V."/>
            <person name="Szebenyi C."/>
            <person name="Tomsovsky M."/>
            <person name="Tulloss R.E."/>
            <person name="Uehling J."/>
            <person name="Grigoriev I.V."/>
            <person name="Vagvolgyi C."/>
            <person name="Papp T."/>
            <person name="Martin F.M."/>
            <person name="Miettinen O."/>
            <person name="Hibbett D.S."/>
            <person name="Nagy L.G."/>
        </authorList>
    </citation>
    <scope>NUCLEOTIDE SEQUENCE [LARGE SCALE GENOMIC DNA]</scope>
    <source>
        <strain evidence="4 5">CBS 166.37</strain>
    </source>
</reference>
<feature type="compositionally biased region" description="Polar residues" evidence="2">
    <location>
        <begin position="7"/>
        <end position="22"/>
    </location>
</feature>
<proteinExistence type="predicted"/>
<keyword evidence="3" id="KW-1133">Transmembrane helix</keyword>
<feature type="region of interest" description="Disordered" evidence="2">
    <location>
        <begin position="1"/>
        <end position="110"/>
    </location>
</feature>
<accession>A0A5C3LI79</accession>
<feature type="region of interest" description="Disordered" evidence="2">
    <location>
        <begin position="406"/>
        <end position="433"/>
    </location>
</feature>
<evidence type="ECO:0000313" key="5">
    <source>
        <dbReference type="Proteomes" id="UP000308652"/>
    </source>
</evidence>
<feature type="compositionally biased region" description="Polar residues" evidence="2">
    <location>
        <begin position="56"/>
        <end position="69"/>
    </location>
</feature>